<dbReference type="EMBL" id="LVVY01000077">
    <property type="protein sequence ID" value="OAM77767.1"/>
    <property type="molecule type" value="Genomic_DNA"/>
</dbReference>
<name>A0A178HYL8_9HYPH</name>
<proteinExistence type="predicted"/>
<organism evidence="1 2">
    <name type="scientific">Devosia elaeis</name>
    <dbReference type="NCBI Taxonomy" id="1770058"/>
    <lineage>
        <taxon>Bacteria</taxon>
        <taxon>Pseudomonadati</taxon>
        <taxon>Pseudomonadota</taxon>
        <taxon>Alphaproteobacteria</taxon>
        <taxon>Hyphomicrobiales</taxon>
        <taxon>Devosiaceae</taxon>
        <taxon>Devosia</taxon>
    </lineage>
</organism>
<evidence type="ECO:0000313" key="2">
    <source>
        <dbReference type="Proteomes" id="UP000078389"/>
    </source>
</evidence>
<accession>A0A178HYL8</accession>
<protein>
    <submittedName>
        <fullName evidence="1">Uncharacterized protein</fullName>
    </submittedName>
</protein>
<gene>
    <name evidence="1" type="ORF">A3840_08460</name>
</gene>
<evidence type="ECO:0000313" key="1">
    <source>
        <dbReference type="EMBL" id="OAM77767.1"/>
    </source>
</evidence>
<dbReference type="AlphaFoldDB" id="A0A178HYL8"/>
<dbReference type="STRING" id="1770058.A3840_08460"/>
<reference evidence="1 2" key="1">
    <citation type="submission" date="2016-03" db="EMBL/GenBank/DDBJ databases">
        <title>Genome sequencing of Devosia sp. S37.</title>
        <authorList>
            <person name="Mohd Nor M."/>
        </authorList>
    </citation>
    <scope>NUCLEOTIDE SEQUENCE [LARGE SCALE GENOMIC DNA]</scope>
    <source>
        <strain evidence="1 2">S37</strain>
    </source>
</reference>
<keyword evidence="2" id="KW-1185">Reference proteome</keyword>
<sequence>MAKKIGEGAVQGGTGIVGQAAELTDTGSSNAQAAVCGDGQKDIDQICRGEVGHRTTLCCWKQTSFRSSLD</sequence>
<dbReference type="Proteomes" id="UP000078389">
    <property type="component" value="Unassembled WGS sequence"/>
</dbReference>
<comment type="caution">
    <text evidence="1">The sequence shown here is derived from an EMBL/GenBank/DDBJ whole genome shotgun (WGS) entry which is preliminary data.</text>
</comment>